<dbReference type="InterPro" id="IPR037069">
    <property type="entry name" value="AcylCoA_DH/ox_N_sf"/>
</dbReference>
<proteinExistence type="inferred from homology"/>
<dbReference type="PANTHER" id="PTHR43292:SF4">
    <property type="entry name" value="ACYL-COA DEHYDROGENASE FADE34"/>
    <property type="match status" value="1"/>
</dbReference>
<dbReference type="GO" id="GO:0050660">
    <property type="term" value="F:flavin adenine dinucleotide binding"/>
    <property type="evidence" value="ECO:0007669"/>
    <property type="project" value="InterPro"/>
</dbReference>
<dbReference type="Proteomes" id="UP000649617">
    <property type="component" value="Unassembled WGS sequence"/>
</dbReference>
<evidence type="ECO:0000313" key="11">
    <source>
        <dbReference type="Proteomes" id="UP000649617"/>
    </source>
</evidence>
<dbReference type="InterPro" id="IPR009075">
    <property type="entry name" value="AcylCo_DH/oxidase_C"/>
</dbReference>
<dbReference type="InterPro" id="IPR006091">
    <property type="entry name" value="Acyl-CoA_Oxase/DH_mid-dom"/>
</dbReference>
<feature type="domain" description="Acyl-CoA oxidase/dehydrogenase middle" evidence="8">
    <location>
        <begin position="422"/>
        <end position="512"/>
    </location>
</feature>
<reference evidence="10" key="1">
    <citation type="submission" date="2021-02" db="EMBL/GenBank/DDBJ databases">
        <authorList>
            <person name="Dougan E. K."/>
            <person name="Rhodes N."/>
            <person name="Thang M."/>
            <person name="Chan C."/>
        </authorList>
    </citation>
    <scope>NUCLEOTIDE SEQUENCE</scope>
</reference>
<dbReference type="InterPro" id="IPR052161">
    <property type="entry name" value="Mycobact_Acyl-CoA_DH"/>
</dbReference>
<dbReference type="Gene3D" id="3.40.50.10540">
    <property type="entry name" value="Crotonobetainyl-coa:carnitine coa-transferase, domain 1"/>
    <property type="match status" value="1"/>
</dbReference>
<keyword evidence="6" id="KW-0560">Oxidoreductase</keyword>
<feature type="domain" description="Acyl-CoA dehydrogenase/oxidase C-terminal" evidence="7">
    <location>
        <begin position="589"/>
        <end position="706"/>
    </location>
</feature>
<organism evidence="10 11">
    <name type="scientific">Symbiodinium pilosum</name>
    <name type="common">Dinoflagellate</name>
    <dbReference type="NCBI Taxonomy" id="2952"/>
    <lineage>
        <taxon>Eukaryota</taxon>
        <taxon>Sar</taxon>
        <taxon>Alveolata</taxon>
        <taxon>Dinophyceae</taxon>
        <taxon>Suessiales</taxon>
        <taxon>Symbiodiniaceae</taxon>
        <taxon>Symbiodinium</taxon>
    </lineage>
</organism>
<dbReference type="SUPFAM" id="SSF56645">
    <property type="entry name" value="Acyl-CoA dehydrogenase NM domain-like"/>
    <property type="match status" value="2"/>
</dbReference>
<evidence type="ECO:0000256" key="2">
    <source>
        <dbReference type="ARBA" id="ARBA00008383"/>
    </source>
</evidence>
<dbReference type="EMBL" id="CAJNIZ010022224">
    <property type="protein sequence ID" value="CAE7460129.1"/>
    <property type="molecule type" value="Genomic_DNA"/>
</dbReference>
<feature type="domain" description="Acyl-CoA dehydrogenase/oxidase N-terminal" evidence="9">
    <location>
        <begin position="2"/>
        <end position="87"/>
    </location>
</feature>
<gene>
    <name evidence="10" type="ORF">SPIL2461_LOCUS11468</name>
</gene>
<evidence type="ECO:0000259" key="9">
    <source>
        <dbReference type="Pfam" id="PF02771"/>
    </source>
</evidence>
<evidence type="ECO:0000313" key="10">
    <source>
        <dbReference type="EMBL" id="CAE7460129.1"/>
    </source>
</evidence>
<dbReference type="AlphaFoldDB" id="A0A812RY59"/>
<evidence type="ECO:0000259" key="7">
    <source>
        <dbReference type="Pfam" id="PF00441"/>
    </source>
</evidence>
<dbReference type="InterPro" id="IPR046373">
    <property type="entry name" value="Acyl-CoA_Oxase/DH_mid-dom_sf"/>
</dbReference>
<evidence type="ECO:0008006" key="12">
    <source>
        <dbReference type="Google" id="ProtNLM"/>
    </source>
</evidence>
<dbReference type="InterPro" id="IPR003673">
    <property type="entry name" value="CoA-Trfase_fam_III"/>
</dbReference>
<comment type="cofactor">
    <cofactor evidence="1">
        <name>FAD</name>
        <dbReference type="ChEBI" id="CHEBI:57692"/>
    </cofactor>
</comment>
<dbReference type="SUPFAM" id="SSF47203">
    <property type="entry name" value="Acyl-CoA dehydrogenase C-terminal domain-like"/>
    <property type="match status" value="2"/>
</dbReference>
<feature type="domain" description="Acyl-CoA dehydrogenase/oxidase N-terminal" evidence="9">
    <location>
        <begin position="341"/>
        <end position="418"/>
    </location>
</feature>
<evidence type="ECO:0000256" key="3">
    <source>
        <dbReference type="ARBA" id="ARBA00009347"/>
    </source>
</evidence>
<name>A0A812RY59_SYMPI</name>
<dbReference type="InterPro" id="IPR036250">
    <property type="entry name" value="AcylCo_DH-like_C"/>
</dbReference>
<dbReference type="Gene3D" id="1.10.540.10">
    <property type="entry name" value="Acyl-CoA dehydrogenase/oxidase, N-terminal domain"/>
    <property type="match status" value="2"/>
</dbReference>
<evidence type="ECO:0000259" key="8">
    <source>
        <dbReference type="Pfam" id="PF02770"/>
    </source>
</evidence>
<keyword evidence="11" id="KW-1185">Reference proteome</keyword>
<dbReference type="GO" id="GO:0005886">
    <property type="term" value="C:plasma membrane"/>
    <property type="evidence" value="ECO:0007669"/>
    <property type="project" value="TreeGrafter"/>
</dbReference>
<accession>A0A812RY59</accession>
<evidence type="ECO:0000256" key="6">
    <source>
        <dbReference type="ARBA" id="ARBA00023002"/>
    </source>
</evidence>
<dbReference type="InterPro" id="IPR044855">
    <property type="entry name" value="CoA-Trfase_III_dom3_sf"/>
</dbReference>
<protein>
    <recommendedName>
        <fullName evidence="12">Acyl-CoA dehydrogenase</fullName>
    </recommendedName>
</protein>
<dbReference type="FunFam" id="2.40.110.10:FF:000011">
    <property type="entry name" value="Acyl-CoA dehydrogenase FadE34"/>
    <property type="match status" value="1"/>
</dbReference>
<keyword evidence="5" id="KW-0274">FAD</keyword>
<dbReference type="Gene3D" id="1.20.140.10">
    <property type="entry name" value="Butyryl-CoA Dehydrogenase, subunit A, domain 3"/>
    <property type="match status" value="2"/>
</dbReference>
<feature type="domain" description="Acyl-CoA dehydrogenase/oxidase C-terminal" evidence="7">
    <location>
        <begin position="202"/>
        <end position="327"/>
    </location>
</feature>
<dbReference type="Pfam" id="PF00441">
    <property type="entry name" value="Acyl-CoA_dh_1"/>
    <property type="match status" value="2"/>
</dbReference>
<dbReference type="Pfam" id="PF02771">
    <property type="entry name" value="Acyl-CoA_dh_N"/>
    <property type="match status" value="2"/>
</dbReference>
<dbReference type="CDD" id="cd00567">
    <property type="entry name" value="ACAD"/>
    <property type="match status" value="1"/>
</dbReference>
<comment type="caution">
    <text evidence="10">The sequence shown here is derived from an EMBL/GenBank/DDBJ whole genome shotgun (WGS) entry which is preliminary data.</text>
</comment>
<dbReference type="GO" id="GO:0016627">
    <property type="term" value="F:oxidoreductase activity, acting on the CH-CH group of donors"/>
    <property type="evidence" value="ECO:0007669"/>
    <property type="project" value="InterPro"/>
</dbReference>
<evidence type="ECO:0000256" key="4">
    <source>
        <dbReference type="ARBA" id="ARBA00022630"/>
    </source>
</evidence>
<keyword evidence="4" id="KW-0285">Flavoprotein</keyword>
<dbReference type="Pfam" id="PF02770">
    <property type="entry name" value="Acyl-CoA_dh_M"/>
    <property type="match status" value="1"/>
</dbReference>
<dbReference type="InterPro" id="IPR013786">
    <property type="entry name" value="AcylCoA_DH/ox_N"/>
</dbReference>
<dbReference type="Pfam" id="PF02515">
    <property type="entry name" value="CoA_transf_3"/>
    <property type="match status" value="1"/>
</dbReference>
<evidence type="ECO:0000256" key="5">
    <source>
        <dbReference type="ARBA" id="ARBA00022827"/>
    </source>
</evidence>
<dbReference type="OrthoDB" id="421515at2759"/>
<dbReference type="Gene3D" id="3.30.1540.10">
    <property type="entry name" value="formyl-coa transferase, domain 3"/>
    <property type="match status" value="1"/>
</dbReference>
<dbReference type="Gene3D" id="2.40.110.10">
    <property type="entry name" value="Butyryl-CoA Dehydrogenase, subunit A, domain 2"/>
    <property type="match status" value="2"/>
</dbReference>
<sequence length="1104" mass="119188">MDTETGYDPEVWQLICGELGLAGIHLPEQAGGSGFGAVELGIIMEEFGRSMICAPYMGSIVMAATALAACATLSQQQRWLAPLLSGEKIGALAICEDSGEFYTTHLHCTARISSEGWQISGAKRFVLNGKQADTLIIAAATDNGPRLFVTEASTAGVTAEQVETMDATRKMADLTFKNADAELLGQDVPVDLDALQNLTLVALANEMVGGAQALLDAAVEYTKLRVQFGRTIGSFQAIKHRLADLLLVVESAKSAAYQAAVALDNNDNVTELASLAKAAASEAYLQAGIDCIQLHGGIGFTWENDTHLWFKRAKSSEVFMGTPAFHRWLNDNWNPELSLVEWRTKLADTGWATADWPEEYYGKGTSAEEAADIAAVFQDMGIVGAAQSGVRMLAAATLLAHGNDAQKRKYLKRIITGEDSWCQLFSEPGSGSDLAGSTTRADLVGDEWIVNGQKVWNTSAHHADYGLLLARTDWDVPKHQGLSYFIIDMHQPGVEVRQLKQMNGHASFNEVFMTDAVVSRDNLLSDIGNGWQVAVTTLAHERRSFDRIRGGGSFAEQKGRIYDEYREELEIDNEPYKWYPQRAGRVDLILQRAQETGAINDPVTRQEIAKLLIMSRSAQWTAARARAAQQAGKPQGPEGSLGKLAASNIARLAARVHTHISGADALLSGQASPHDGIIAEILVSVPAVSIAGGTDEIQKNIISERVMGMPKEPRFDTGPFKDLLAGPFAGTTLAYFGAEVIKVEPPGAGDPIRGWRLLDDSGTAFWWRSLGRNKKSVTANLRTEAGREVVKKLMTTADVVIENFKPGTMEKWGLGPQDFETLNPDLIFARISGYGQTGPNSTKPGYASVTEAYSGFRYVNGFPGEPPVRPNLSIGDTIAGIHAVLGVLLALLERKQDRGTGGQVVDVALYEAMFNLMEGVVPEYSGGGAIREPSGSTITGIVPTNTYLCADDKHVVIGANGDSIFVRLMQAMQRNDVAEDLRYADNAGRVTHQEFIDGLIAVWTRAHSAAEVIQILEAADVPVGPIYSVADMMEDPHYQARGLFERVETPQGELTIPAILPKLSASPGATDWPGGEVGTYTTEMLLSVGYSEEDLAALRNSGDI</sequence>
<comment type="similarity">
    <text evidence="2">Belongs to the CoA-transferase III family.</text>
</comment>
<comment type="similarity">
    <text evidence="3">Belongs to the acyl-CoA dehydrogenase family.</text>
</comment>
<dbReference type="PANTHER" id="PTHR43292">
    <property type="entry name" value="ACYL-COA DEHYDROGENASE"/>
    <property type="match status" value="1"/>
</dbReference>
<evidence type="ECO:0000256" key="1">
    <source>
        <dbReference type="ARBA" id="ARBA00001974"/>
    </source>
</evidence>
<dbReference type="SUPFAM" id="SSF89796">
    <property type="entry name" value="CoA-transferase family III (CaiB/BaiF)"/>
    <property type="match status" value="1"/>
</dbReference>
<dbReference type="InterPro" id="IPR023606">
    <property type="entry name" value="CoA-Trfase_III_dom_1_sf"/>
</dbReference>
<dbReference type="InterPro" id="IPR009100">
    <property type="entry name" value="AcylCoA_DH/oxidase_NM_dom_sf"/>
</dbReference>